<reference evidence="1" key="1">
    <citation type="submission" date="2016-05" db="EMBL/GenBank/DDBJ databases">
        <authorList>
            <person name="Lavstsen T."/>
            <person name="Jespersen J.S."/>
        </authorList>
    </citation>
    <scope>NUCLEOTIDE SEQUENCE</scope>
    <source>
        <tissue evidence="1">Brain</tissue>
    </source>
</reference>
<protein>
    <submittedName>
        <fullName evidence="1">Uncharacterized protein</fullName>
    </submittedName>
</protein>
<dbReference type="EMBL" id="HAEC01012507">
    <property type="protein sequence ID" value="SBQ80724.1"/>
    <property type="molecule type" value="Transcribed_RNA"/>
</dbReference>
<feature type="non-terminal residue" evidence="1">
    <location>
        <position position="81"/>
    </location>
</feature>
<evidence type="ECO:0000313" key="1">
    <source>
        <dbReference type="EMBL" id="SBQ80724.1"/>
    </source>
</evidence>
<proteinExistence type="predicted"/>
<feature type="non-terminal residue" evidence="1">
    <location>
        <position position="1"/>
    </location>
</feature>
<dbReference type="AlphaFoldDB" id="A0A1A8HBZ5"/>
<reference evidence="1" key="2">
    <citation type="submission" date="2016-06" db="EMBL/GenBank/DDBJ databases">
        <title>The genome of a short-lived fish provides insights into sex chromosome evolution and the genetic control of aging.</title>
        <authorList>
            <person name="Reichwald K."/>
            <person name="Felder M."/>
            <person name="Petzold A."/>
            <person name="Koch P."/>
            <person name="Groth M."/>
            <person name="Platzer M."/>
        </authorList>
    </citation>
    <scope>NUCLEOTIDE SEQUENCE</scope>
    <source>
        <tissue evidence="1">Brain</tissue>
    </source>
</reference>
<name>A0A1A8HBZ5_9TELE</name>
<gene>
    <name evidence="1" type="primary">Nfu_g_1_024061</name>
</gene>
<organism evidence="1">
    <name type="scientific">Nothobranchius korthausae</name>
    <dbReference type="NCBI Taxonomy" id="1143690"/>
    <lineage>
        <taxon>Eukaryota</taxon>
        <taxon>Metazoa</taxon>
        <taxon>Chordata</taxon>
        <taxon>Craniata</taxon>
        <taxon>Vertebrata</taxon>
        <taxon>Euteleostomi</taxon>
        <taxon>Actinopterygii</taxon>
        <taxon>Neopterygii</taxon>
        <taxon>Teleostei</taxon>
        <taxon>Neoteleostei</taxon>
        <taxon>Acanthomorphata</taxon>
        <taxon>Ovalentaria</taxon>
        <taxon>Atherinomorphae</taxon>
        <taxon>Cyprinodontiformes</taxon>
        <taxon>Nothobranchiidae</taxon>
        <taxon>Nothobranchius</taxon>
    </lineage>
</organism>
<sequence>PVYVSEQLFGFFLEITKIKTMELVNRSLNAIDKILSQSSHMSGWNTHGWVPFGFLEGVEYYVSFTTFHGGCTVEDDGFLDL</sequence>
<accession>A0A1A8HBZ5</accession>